<dbReference type="EMBL" id="LN483070">
    <property type="protein sequence ID" value="CEA08266.1"/>
    <property type="molecule type" value="Genomic_DNA"/>
</dbReference>
<feature type="transmembrane region" description="Helical" evidence="8">
    <location>
        <begin position="340"/>
        <end position="363"/>
    </location>
</feature>
<feature type="transmembrane region" description="Helical" evidence="8">
    <location>
        <begin position="699"/>
        <end position="720"/>
    </location>
</feature>
<evidence type="ECO:0000313" key="10">
    <source>
        <dbReference type="EMBL" id="CEA08266.1"/>
    </source>
</evidence>
<evidence type="ECO:0000256" key="3">
    <source>
        <dbReference type="ARBA" id="ARBA00022475"/>
    </source>
</evidence>
<evidence type="ECO:0000256" key="6">
    <source>
        <dbReference type="ARBA" id="ARBA00023136"/>
    </source>
</evidence>
<dbReference type="AlphaFoldDB" id="A0A078MTX9"/>
<feature type="transmembrane region" description="Helical" evidence="8">
    <location>
        <begin position="206"/>
        <end position="224"/>
    </location>
</feature>
<feature type="transmembrane region" description="Helical" evidence="8">
    <location>
        <begin position="673"/>
        <end position="693"/>
    </location>
</feature>
<dbReference type="PANTHER" id="PTHR33406">
    <property type="entry name" value="MEMBRANE PROTEIN MJ1562-RELATED"/>
    <property type="match status" value="1"/>
</dbReference>
<keyword evidence="6 8" id="KW-0472">Membrane</keyword>
<evidence type="ECO:0000256" key="7">
    <source>
        <dbReference type="SAM" id="MobiDB-lite"/>
    </source>
</evidence>
<evidence type="ECO:0000256" key="8">
    <source>
        <dbReference type="SAM" id="Phobius"/>
    </source>
</evidence>
<organism evidence="10">
    <name type="scientific">Arthrobacter saudimassiliensis</name>
    <dbReference type="NCBI Taxonomy" id="1461584"/>
    <lineage>
        <taxon>Bacteria</taxon>
        <taxon>Bacillati</taxon>
        <taxon>Actinomycetota</taxon>
        <taxon>Actinomycetes</taxon>
        <taxon>Micrococcales</taxon>
        <taxon>Micrococcaceae</taxon>
        <taxon>Arthrobacter</taxon>
    </lineage>
</organism>
<evidence type="ECO:0000259" key="9">
    <source>
        <dbReference type="Pfam" id="PF03176"/>
    </source>
</evidence>
<keyword evidence="3" id="KW-1003">Cell membrane</keyword>
<evidence type="ECO:0000256" key="2">
    <source>
        <dbReference type="ARBA" id="ARBA00010157"/>
    </source>
</evidence>
<evidence type="ECO:0000256" key="1">
    <source>
        <dbReference type="ARBA" id="ARBA00004651"/>
    </source>
</evidence>
<dbReference type="SUPFAM" id="SSF82866">
    <property type="entry name" value="Multidrug efflux transporter AcrB transmembrane domain"/>
    <property type="match status" value="2"/>
</dbReference>
<dbReference type="Pfam" id="PF03176">
    <property type="entry name" value="MMPL"/>
    <property type="match status" value="2"/>
</dbReference>
<evidence type="ECO:0000256" key="4">
    <source>
        <dbReference type="ARBA" id="ARBA00022692"/>
    </source>
</evidence>
<dbReference type="InterPro" id="IPR050545">
    <property type="entry name" value="Mycobact_MmpL"/>
</dbReference>
<dbReference type="PANTHER" id="PTHR33406:SF6">
    <property type="entry name" value="MEMBRANE PROTEIN YDGH-RELATED"/>
    <property type="match status" value="1"/>
</dbReference>
<keyword evidence="5 8" id="KW-1133">Transmembrane helix</keyword>
<name>A0A078MTX9_9MICC</name>
<dbReference type="GO" id="GO:0005886">
    <property type="term" value="C:plasma membrane"/>
    <property type="evidence" value="ECO:0007669"/>
    <property type="project" value="UniProtKB-SubCell"/>
</dbReference>
<feature type="transmembrane region" description="Helical" evidence="8">
    <location>
        <begin position="45"/>
        <end position="66"/>
    </location>
</feature>
<feature type="transmembrane region" description="Helical" evidence="8">
    <location>
        <begin position="231"/>
        <end position="251"/>
    </location>
</feature>
<feature type="domain" description="Membrane transport protein MMPL" evidence="9">
    <location>
        <begin position="523"/>
        <end position="749"/>
    </location>
</feature>
<accession>A0A078MTX9</accession>
<feature type="domain" description="Membrane transport protein MMPL" evidence="9">
    <location>
        <begin position="80"/>
        <end position="401"/>
    </location>
</feature>
<feature type="transmembrane region" description="Helical" evidence="8">
    <location>
        <begin position="263"/>
        <end position="283"/>
    </location>
</feature>
<dbReference type="InterPro" id="IPR004869">
    <property type="entry name" value="MMPL_dom"/>
</dbReference>
<keyword evidence="4 8" id="KW-0812">Transmembrane</keyword>
<feature type="region of interest" description="Disordered" evidence="7">
    <location>
        <begin position="1"/>
        <end position="34"/>
    </location>
</feature>
<feature type="transmembrane region" description="Helical" evidence="8">
    <location>
        <begin position="599"/>
        <end position="620"/>
    </location>
</feature>
<feature type="transmembrane region" description="Helical" evidence="8">
    <location>
        <begin position="632"/>
        <end position="652"/>
    </location>
</feature>
<comment type="similarity">
    <text evidence="2">Belongs to the resistance-nodulation-cell division (RND) (TC 2.A.6) family. MmpL subfamily.</text>
</comment>
<gene>
    <name evidence="10" type="primary">ydgH</name>
    <name evidence="10" type="ORF">BN1051_01606</name>
</gene>
<comment type="subcellular location">
    <subcellularLocation>
        <location evidence="1">Cell membrane</location>
        <topology evidence="1">Multi-pass membrane protein</topology>
    </subcellularLocation>
</comment>
<feature type="transmembrane region" description="Helical" evidence="8">
    <location>
        <begin position="304"/>
        <end position="328"/>
    </location>
</feature>
<feature type="transmembrane region" description="Helical" evidence="8">
    <location>
        <begin position="575"/>
        <end position="592"/>
    </location>
</feature>
<proteinExistence type="inferred from homology"/>
<evidence type="ECO:0000256" key="5">
    <source>
        <dbReference type="ARBA" id="ARBA00022989"/>
    </source>
</evidence>
<protein>
    <submittedName>
        <fullName evidence="10">Putative membrane protein YdgH</fullName>
    </submittedName>
</protein>
<dbReference type="Gene3D" id="1.20.1640.10">
    <property type="entry name" value="Multidrug efflux transporter AcrB transmembrane domain"/>
    <property type="match status" value="2"/>
</dbReference>
<reference evidence="10" key="1">
    <citation type="submission" date="2014-07" db="EMBL/GenBank/DDBJ databases">
        <authorList>
            <person name="Urmite Genomes Urmite Genomes"/>
        </authorList>
    </citation>
    <scope>NUCLEOTIDE SEQUENCE</scope>
    <source>
        <strain evidence="10">11W110_air</strain>
    </source>
</reference>
<feature type="transmembrane region" description="Helical" evidence="8">
    <location>
        <begin position="403"/>
        <end position="421"/>
    </location>
</feature>
<sequence>MTDSPSAPHGSDPSRKIPHGASARPADVSANAPAPRSRVPRWLRILLPALLIVAWVGIGGFGGPYFGRISEVADNDQTSYLPASSPSTRVADLQEKFTESNALPAVVVFVNDGGLTGADRSFIEDRAGALAEVPGVAEGTSPPQFSEDGKAAELFVPVQDTDELSTAVDELRSTGGEGIPEGLAVYVTGPAGQLADISEAFGGIDTSLLLVAVIAVLVILVVVYRSPLLPFLVLLTSIFALSAAILVVYNLARAGVVTLNGQVQGILFILGIGAATDYSLLYVARYREALRDHQDRWGATWAALGGTFEPVLASAGTVVAGLLCLLLSDLNSNKALGPVAAIGIGFAFLAAMTLLPALLLVAGRAAFWPRRPMFGSAHPEQDGGGRGFWPRVARTVEFHPRRTWLICAGVLLAACFGLTQLRAEGVPQSDFVTGQSDAREGQQVLSEHFPSGSGAPVLIAVPEGELQRAADTVLGASGVDSLTVAASGGPSGQLPVTRDGVQQSPIPGAPPASPKVVDGVVLLEATLSEDAESDAAEQTVRDLRADLSSVPGALVGGTTATTIDTNDAAIHDRNLIIPVVLLVIWILLMLLLRSILAPALLIATVMLSFFATLGISALVFDYVLDYPGADPAVPLYGFIFLVALGVDYNIFLMTRVREESLHHGTRAGVIRGLMITGGVITSAGIVLAATFAALGVIPILFLAQIAFIVSFGVLLDTLVVRSLLVPALSYDIGPPIWWPSKLARFRREPDVPLTGPKAGSVP</sequence>
<dbReference type="PATRIC" id="fig|1461584.3.peg.1594"/>